<evidence type="ECO:0000313" key="2">
    <source>
        <dbReference type="Proteomes" id="UP000554342"/>
    </source>
</evidence>
<proteinExistence type="predicted"/>
<protein>
    <submittedName>
        <fullName evidence="1">Uncharacterized protein</fullName>
    </submittedName>
</protein>
<reference evidence="1 2" key="1">
    <citation type="submission" date="2020-08" db="EMBL/GenBank/DDBJ databases">
        <title>Genomic Encyclopedia of Type Strains, Phase IV (KMG-IV): sequencing the most valuable type-strain genomes for metagenomic binning, comparative biology and taxonomic classification.</title>
        <authorList>
            <person name="Goeker M."/>
        </authorList>
    </citation>
    <scope>NUCLEOTIDE SEQUENCE [LARGE SCALE GENOMIC DNA]</scope>
    <source>
        <strain evidence="1 2">DSM 27203</strain>
    </source>
</reference>
<comment type="caution">
    <text evidence="1">The sequence shown here is derived from an EMBL/GenBank/DDBJ whole genome shotgun (WGS) entry which is preliminary data.</text>
</comment>
<dbReference type="EMBL" id="JACIJI010000003">
    <property type="protein sequence ID" value="MBB5719016.1"/>
    <property type="molecule type" value="Genomic_DNA"/>
</dbReference>
<keyword evidence="2" id="KW-1185">Reference proteome</keyword>
<accession>A0A840YZT9</accession>
<gene>
    <name evidence="1" type="ORF">FHR23_001954</name>
</gene>
<dbReference type="AlphaFoldDB" id="A0A840YZT9"/>
<dbReference type="RefSeq" id="WP_184003373.1">
    <property type="nucleotide sequence ID" value="NZ_BAABIF010000002.1"/>
</dbReference>
<evidence type="ECO:0000313" key="1">
    <source>
        <dbReference type="EMBL" id="MBB5719016.1"/>
    </source>
</evidence>
<organism evidence="1 2">
    <name type="scientific">Stakelama sediminis</name>
    <dbReference type="NCBI Taxonomy" id="463200"/>
    <lineage>
        <taxon>Bacteria</taxon>
        <taxon>Pseudomonadati</taxon>
        <taxon>Pseudomonadota</taxon>
        <taxon>Alphaproteobacteria</taxon>
        <taxon>Sphingomonadales</taxon>
        <taxon>Sphingomonadaceae</taxon>
        <taxon>Stakelama</taxon>
    </lineage>
</organism>
<dbReference type="Proteomes" id="UP000554342">
    <property type="component" value="Unassembled WGS sequence"/>
</dbReference>
<sequence>MSEDPVREYYLQRAETERQRAETARSHRAAARHYEMAEYYLDRARNQPWQTNIVLRG</sequence>
<name>A0A840YZT9_9SPHN</name>